<sequence>MESNTNVNTNTEPEVKDGTSNIDETTLKDDFVKDTVTMSQEDYDKAIQSATDKVRGKYSKEIKELRDKIKELTPVEKTQAEIDLENRIAALEESERAVATQKKRLEMQELLSSKGLDKSLIDFVKEDTDIEALAGVIDGIVKGKVKNNAFVPGNHSSDETVSQEEFRAMNYSQKLELQKKSPELFKRLMANR</sequence>
<feature type="region of interest" description="Disordered" evidence="1">
    <location>
        <begin position="1"/>
        <end position="23"/>
    </location>
</feature>
<feature type="compositionally biased region" description="Low complexity" evidence="1">
    <location>
        <begin position="1"/>
        <end position="11"/>
    </location>
</feature>
<accession>A0A8S5SZK4</accession>
<dbReference type="InterPro" id="IPR025580">
    <property type="entry name" value="Gp46"/>
</dbReference>
<name>A0A8S5SZK4_9CAUD</name>
<organism evidence="2">
    <name type="scientific">Podoviridae sp. ctxqo3</name>
    <dbReference type="NCBI Taxonomy" id="2827755"/>
    <lineage>
        <taxon>Viruses</taxon>
        <taxon>Duplodnaviria</taxon>
        <taxon>Heunggongvirae</taxon>
        <taxon>Uroviricota</taxon>
        <taxon>Caudoviricetes</taxon>
    </lineage>
</organism>
<evidence type="ECO:0000313" key="2">
    <source>
        <dbReference type="EMBL" id="DAF56219.1"/>
    </source>
</evidence>
<reference evidence="2" key="1">
    <citation type="journal article" date="2021" name="Proc. Natl. Acad. Sci. U.S.A.">
        <title>A Catalog of Tens of Thousands of Viruses from Human Metagenomes Reveals Hidden Associations with Chronic Diseases.</title>
        <authorList>
            <person name="Tisza M.J."/>
            <person name="Buck C.B."/>
        </authorList>
    </citation>
    <scope>NUCLEOTIDE SEQUENCE</scope>
    <source>
        <strain evidence="2">Ctxqo3</strain>
    </source>
</reference>
<dbReference type="EMBL" id="BK032710">
    <property type="protein sequence ID" value="DAF56219.1"/>
    <property type="molecule type" value="Genomic_DNA"/>
</dbReference>
<proteinExistence type="predicted"/>
<evidence type="ECO:0000256" key="1">
    <source>
        <dbReference type="SAM" id="MobiDB-lite"/>
    </source>
</evidence>
<protein>
    <submittedName>
        <fullName evidence="2">Major head protein</fullName>
    </submittedName>
</protein>
<dbReference type="Pfam" id="PF14265">
    <property type="entry name" value="DUF4355"/>
    <property type="match status" value="1"/>
</dbReference>